<dbReference type="HOGENOM" id="CLU_3330049_0_0_5"/>
<feature type="region of interest" description="Disordered" evidence="1">
    <location>
        <begin position="1"/>
        <end position="38"/>
    </location>
</feature>
<evidence type="ECO:0000313" key="3">
    <source>
        <dbReference type="Proteomes" id="UP000029492"/>
    </source>
</evidence>
<protein>
    <submittedName>
        <fullName evidence="2">Protein of unassigned function</fullName>
    </submittedName>
</protein>
<evidence type="ECO:0000313" key="2">
    <source>
        <dbReference type="EMBL" id="AIQ91605.1"/>
    </source>
</evidence>
<dbReference type="AlphaFoldDB" id="A0A089NYI4"/>
<gene>
    <name evidence="2" type="ORF">MOC_3850</name>
</gene>
<accession>A0A089NYI4</accession>
<sequence>MRLQLSGSDLVAASRAADAADRRPAAPRPCPAVSEALG</sequence>
<organism evidence="2 3">
    <name type="scientific">Methylobacterium oryzae CBMB20</name>
    <dbReference type="NCBI Taxonomy" id="693986"/>
    <lineage>
        <taxon>Bacteria</taxon>
        <taxon>Pseudomonadati</taxon>
        <taxon>Pseudomonadota</taxon>
        <taxon>Alphaproteobacteria</taxon>
        <taxon>Hyphomicrobiales</taxon>
        <taxon>Methylobacteriaceae</taxon>
        <taxon>Methylobacterium</taxon>
    </lineage>
</organism>
<reference evidence="2 3" key="1">
    <citation type="journal article" date="2014" name="PLoS ONE">
        <title>Genome Information of Methylobacterium oryzae, a Plant-Probiotic Methylotroph in the Phyllosphere.</title>
        <authorList>
            <person name="Kwak M.J."/>
            <person name="Jeong H."/>
            <person name="Madhaiyan M."/>
            <person name="Lee Y."/>
            <person name="Sa T.M."/>
            <person name="Oh T.K."/>
            <person name="Kim J.F."/>
        </authorList>
    </citation>
    <scope>NUCLEOTIDE SEQUENCE [LARGE SCALE GENOMIC DNA]</scope>
    <source>
        <strain evidence="2 3">CBMB20</strain>
    </source>
</reference>
<dbReference type="Proteomes" id="UP000029492">
    <property type="component" value="Chromosome"/>
</dbReference>
<proteinExistence type="predicted"/>
<dbReference type="KEGG" id="mor:MOC_3850"/>
<evidence type="ECO:0000256" key="1">
    <source>
        <dbReference type="SAM" id="MobiDB-lite"/>
    </source>
</evidence>
<keyword evidence="3" id="KW-1185">Reference proteome</keyword>
<dbReference type="EMBL" id="CP003811">
    <property type="protein sequence ID" value="AIQ91605.1"/>
    <property type="molecule type" value="Genomic_DNA"/>
</dbReference>
<name>A0A089NYI4_9HYPH</name>